<dbReference type="PROSITE" id="PS50929">
    <property type="entry name" value="ABC_TM1F"/>
    <property type="match status" value="1"/>
</dbReference>
<dbReference type="InterPro" id="IPR010128">
    <property type="entry name" value="ATPase_T1SS_PrtD-like"/>
</dbReference>
<dbReference type="Proteomes" id="UP000186019">
    <property type="component" value="Unassembled WGS sequence"/>
</dbReference>
<keyword evidence="12" id="KW-1185">Reference proteome</keyword>
<keyword evidence="3" id="KW-0547">Nucleotide-binding</keyword>
<gene>
    <name evidence="11" type="ORF">SAMN05421666_3377</name>
</gene>
<evidence type="ECO:0000256" key="1">
    <source>
        <dbReference type="ARBA" id="ARBA00004651"/>
    </source>
</evidence>
<sequence>MGHSAKKQGSAAVKILGGIKGLAVFLLLLSGVINILALTGSFYMLQIYDRALVSGSIPTLAAISVLAIGLYMFQGVFDIIRTQILVRVGARLDRRLAPVAHQLVVDMPRLGYSTSEALERGRDVDTLRTFCGSQGPIAIFDLPWMPIFLAFVYFLHPTLGALTIAGAFTLTTLAIITEWRTRNWSSATMASTIERNAIADSNARNAEVLKAMGFASRAVARFTALNDKHLELQTRTSDISGTYSAISRVLRMLLQSAILGLAAYLTIIGQLSAGAIIAATIASARAMAPIDMAIGNAKNMEAARAAWKRLRNTVEVMENQPRPMRLPAPKSFLSVEGMTISAPATGRVLLSDITFRAQAGQAVGIIGPSGGGKTTLARALTGIWPTLRGAVRMDGAEMRQWADDARGVHIGYMPQDVALLDATVEENIARLAEDPNPEDIVEAARAAMVHEMIVRLPDGYRTHLGPMGTSVSGGQRQRLGLARALYGNPFLVVLDEPNAHLDPEGEAALTAAIEGVKSRGGIVVLIAHRPSALQSCDLIGVIQDGKLTAFGPREEILNPRRLADAKAQPKAAPANNVAVNSAAPEAGATAKSGAKRSVAQGGRP</sequence>
<dbReference type="GO" id="GO:0034040">
    <property type="term" value="F:ATPase-coupled lipid transmembrane transporter activity"/>
    <property type="evidence" value="ECO:0007669"/>
    <property type="project" value="TreeGrafter"/>
</dbReference>
<dbReference type="Pfam" id="PF00664">
    <property type="entry name" value="ABC_membrane"/>
    <property type="match status" value="1"/>
</dbReference>
<feature type="compositionally biased region" description="Low complexity" evidence="7">
    <location>
        <begin position="565"/>
        <end position="586"/>
    </location>
</feature>
<evidence type="ECO:0000256" key="3">
    <source>
        <dbReference type="ARBA" id="ARBA00022741"/>
    </source>
</evidence>
<dbReference type="GO" id="GO:0016887">
    <property type="term" value="F:ATP hydrolysis activity"/>
    <property type="evidence" value="ECO:0007669"/>
    <property type="project" value="InterPro"/>
</dbReference>
<feature type="domain" description="ABC transmembrane type-1" evidence="10">
    <location>
        <begin position="24"/>
        <end position="302"/>
    </location>
</feature>
<dbReference type="Gene3D" id="1.20.1560.10">
    <property type="entry name" value="ABC transporter type 1, transmembrane domain"/>
    <property type="match status" value="1"/>
</dbReference>
<feature type="transmembrane region" description="Helical" evidence="8">
    <location>
        <begin position="51"/>
        <end position="73"/>
    </location>
</feature>
<protein>
    <submittedName>
        <fullName evidence="11">ATP-binding cassette, subfamily C</fullName>
    </submittedName>
</protein>
<accession>A0A1N7HM56</accession>
<dbReference type="GO" id="GO:0005886">
    <property type="term" value="C:plasma membrane"/>
    <property type="evidence" value="ECO:0007669"/>
    <property type="project" value="UniProtKB-SubCell"/>
</dbReference>
<dbReference type="PANTHER" id="PTHR24221:SF248">
    <property type="entry name" value="ABC TRANSPORTER TRANSMEMBRANE REGION"/>
    <property type="match status" value="1"/>
</dbReference>
<evidence type="ECO:0000259" key="10">
    <source>
        <dbReference type="PROSITE" id="PS50929"/>
    </source>
</evidence>
<evidence type="ECO:0000256" key="8">
    <source>
        <dbReference type="SAM" id="Phobius"/>
    </source>
</evidence>
<feature type="domain" description="ABC transporter" evidence="9">
    <location>
        <begin position="333"/>
        <end position="569"/>
    </location>
</feature>
<evidence type="ECO:0000256" key="4">
    <source>
        <dbReference type="ARBA" id="ARBA00022840"/>
    </source>
</evidence>
<dbReference type="GO" id="GO:0030253">
    <property type="term" value="P:protein secretion by the type I secretion system"/>
    <property type="evidence" value="ECO:0007669"/>
    <property type="project" value="InterPro"/>
</dbReference>
<dbReference type="Pfam" id="PF00005">
    <property type="entry name" value="ABC_tran"/>
    <property type="match status" value="1"/>
</dbReference>
<dbReference type="GO" id="GO:0140359">
    <property type="term" value="F:ABC-type transporter activity"/>
    <property type="evidence" value="ECO:0007669"/>
    <property type="project" value="InterPro"/>
</dbReference>
<evidence type="ECO:0000259" key="9">
    <source>
        <dbReference type="PROSITE" id="PS50893"/>
    </source>
</evidence>
<evidence type="ECO:0000256" key="5">
    <source>
        <dbReference type="ARBA" id="ARBA00022989"/>
    </source>
</evidence>
<keyword evidence="4 11" id="KW-0067">ATP-binding</keyword>
<dbReference type="PROSITE" id="PS00211">
    <property type="entry name" value="ABC_TRANSPORTER_1"/>
    <property type="match status" value="1"/>
</dbReference>
<dbReference type="NCBIfam" id="TIGR01842">
    <property type="entry name" value="type_I_sec_PrtD"/>
    <property type="match status" value="1"/>
</dbReference>
<name>A0A1N7HM56_9RHOB</name>
<keyword evidence="6 8" id="KW-0472">Membrane</keyword>
<proteinExistence type="predicted"/>
<evidence type="ECO:0000313" key="11">
    <source>
        <dbReference type="EMBL" id="SIS25778.1"/>
    </source>
</evidence>
<dbReference type="InterPro" id="IPR027417">
    <property type="entry name" value="P-loop_NTPase"/>
</dbReference>
<feature type="region of interest" description="Disordered" evidence="7">
    <location>
        <begin position="564"/>
        <end position="604"/>
    </location>
</feature>
<dbReference type="InterPro" id="IPR003593">
    <property type="entry name" value="AAA+_ATPase"/>
</dbReference>
<evidence type="ECO:0000313" key="12">
    <source>
        <dbReference type="Proteomes" id="UP000186019"/>
    </source>
</evidence>
<dbReference type="OrthoDB" id="9808328at2"/>
<dbReference type="InterPro" id="IPR011527">
    <property type="entry name" value="ABC1_TM_dom"/>
</dbReference>
<dbReference type="RefSeq" id="WP_083687168.1">
    <property type="nucleotide sequence ID" value="NZ_CANNEL010000008.1"/>
</dbReference>
<dbReference type="GO" id="GO:0005524">
    <property type="term" value="F:ATP binding"/>
    <property type="evidence" value="ECO:0007669"/>
    <property type="project" value="UniProtKB-KW"/>
</dbReference>
<comment type="subcellular location">
    <subcellularLocation>
        <location evidence="1">Cell membrane</location>
        <topology evidence="1">Multi-pass membrane protein</topology>
    </subcellularLocation>
</comment>
<keyword evidence="2 8" id="KW-0812">Transmembrane</keyword>
<dbReference type="SMART" id="SM00382">
    <property type="entry name" value="AAA"/>
    <property type="match status" value="1"/>
</dbReference>
<dbReference type="Gene3D" id="3.40.50.300">
    <property type="entry name" value="P-loop containing nucleotide triphosphate hydrolases"/>
    <property type="match status" value="1"/>
</dbReference>
<dbReference type="STRING" id="573024.SAMN05216208_3353"/>
<dbReference type="SUPFAM" id="SSF52540">
    <property type="entry name" value="P-loop containing nucleoside triphosphate hydrolases"/>
    <property type="match status" value="1"/>
</dbReference>
<feature type="transmembrane region" description="Helical" evidence="8">
    <location>
        <begin position="257"/>
        <end position="282"/>
    </location>
</feature>
<dbReference type="SUPFAM" id="SSF90123">
    <property type="entry name" value="ABC transporter transmembrane region"/>
    <property type="match status" value="1"/>
</dbReference>
<evidence type="ECO:0000256" key="2">
    <source>
        <dbReference type="ARBA" id="ARBA00022692"/>
    </source>
</evidence>
<dbReference type="PROSITE" id="PS50893">
    <property type="entry name" value="ABC_TRANSPORTER_2"/>
    <property type="match status" value="1"/>
</dbReference>
<evidence type="ECO:0000256" key="6">
    <source>
        <dbReference type="ARBA" id="ARBA00023136"/>
    </source>
</evidence>
<dbReference type="InterPro" id="IPR003439">
    <property type="entry name" value="ABC_transporter-like_ATP-bd"/>
</dbReference>
<feature type="transmembrane region" description="Helical" evidence="8">
    <location>
        <begin position="161"/>
        <end position="179"/>
    </location>
</feature>
<dbReference type="InterPro" id="IPR036640">
    <property type="entry name" value="ABC1_TM_sf"/>
</dbReference>
<dbReference type="EMBL" id="FTNV01000004">
    <property type="protein sequence ID" value="SIS25778.1"/>
    <property type="molecule type" value="Genomic_DNA"/>
</dbReference>
<dbReference type="InterPro" id="IPR039421">
    <property type="entry name" value="Type_1_exporter"/>
</dbReference>
<dbReference type="InterPro" id="IPR017871">
    <property type="entry name" value="ABC_transporter-like_CS"/>
</dbReference>
<keyword evidence="5 8" id="KW-1133">Transmembrane helix</keyword>
<dbReference type="PANTHER" id="PTHR24221">
    <property type="entry name" value="ATP-BINDING CASSETTE SUB-FAMILY B"/>
    <property type="match status" value="1"/>
</dbReference>
<organism evidence="11 12">
    <name type="scientific">Roseovarius nanhaiticus</name>
    <dbReference type="NCBI Taxonomy" id="573024"/>
    <lineage>
        <taxon>Bacteria</taxon>
        <taxon>Pseudomonadati</taxon>
        <taxon>Pseudomonadota</taxon>
        <taxon>Alphaproteobacteria</taxon>
        <taxon>Rhodobacterales</taxon>
        <taxon>Roseobacteraceae</taxon>
        <taxon>Roseovarius</taxon>
    </lineage>
</organism>
<dbReference type="AlphaFoldDB" id="A0A1N7HM56"/>
<dbReference type="GO" id="GO:0030256">
    <property type="term" value="C:type I protein secretion system complex"/>
    <property type="evidence" value="ECO:0007669"/>
    <property type="project" value="InterPro"/>
</dbReference>
<evidence type="ECO:0000256" key="7">
    <source>
        <dbReference type="SAM" id="MobiDB-lite"/>
    </source>
</evidence>
<feature type="transmembrane region" description="Helical" evidence="8">
    <location>
        <begin position="21"/>
        <end position="45"/>
    </location>
</feature>
<reference evidence="12" key="1">
    <citation type="submission" date="2017-01" db="EMBL/GenBank/DDBJ databases">
        <authorList>
            <person name="Varghese N."/>
            <person name="Submissions S."/>
        </authorList>
    </citation>
    <scope>NUCLEOTIDE SEQUENCE [LARGE SCALE GENOMIC DNA]</scope>
    <source>
        <strain evidence="12">DSM 29590</strain>
    </source>
</reference>